<gene>
    <name evidence="2" type="ORF">SAMD00023353_1700950</name>
</gene>
<keyword evidence="3" id="KW-1185">Reference proteome</keyword>
<dbReference type="Pfam" id="PF01593">
    <property type="entry name" value="Amino_oxidase"/>
    <property type="match status" value="1"/>
</dbReference>
<dbReference type="Gene3D" id="3.50.50.60">
    <property type="entry name" value="FAD/NAD(P)-binding domain"/>
    <property type="match status" value="1"/>
</dbReference>
<dbReference type="PANTHER" id="PTHR10742">
    <property type="entry name" value="FLAVIN MONOAMINE OXIDASE"/>
    <property type="match status" value="1"/>
</dbReference>
<name>A0A1W2TKP6_ROSNE</name>
<dbReference type="EMBL" id="DF977462">
    <property type="protein sequence ID" value="GAP88844.2"/>
    <property type="molecule type" value="Genomic_DNA"/>
</dbReference>
<accession>A0A1W2TKP6</accession>
<dbReference type="Gene3D" id="3.90.660.10">
    <property type="match status" value="1"/>
</dbReference>
<organism evidence="2">
    <name type="scientific">Rosellinia necatrix</name>
    <name type="common">White root-rot fungus</name>
    <dbReference type="NCBI Taxonomy" id="77044"/>
    <lineage>
        <taxon>Eukaryota</taxon>
        <taxon>Fungi</taxon>
        <taxon>Dikarya</taxon>
        <taxon>Ascomycota</taxon>
        <taxon>Pezizomycotina</taxon>
        <taxon>Sordariomycetes</taxon>
        <taxon>Xylariomycetidae</taxon>
        <taxon>Xylariales</taxon>
        <taxon>Xylariaceae</taxon>
        <taxon>Rosellinia</taxon>
    </lineage>
</organism>
<dbReference type="SUPFAM" id="SSF51905">
    <property type="entry name" value="FAD/NAD(P)-binding domain"/>
    <property type="match status" value="1"/>
</dbReference>
<dbReference type="Proteomes" id="UP000054516">
    <property type="component" value="Unassembled WGS sequence"/>
</dbReference>
<dbReference type="InterPro" id="IPR050281">
    <property type="entry name" value="Flavin_monoamine_oxidase"/>
</dbReference>
<dbReference type="STRING" id="77044.A0A1W2TKP6"/>
<evidence type="ECO:0000259" key="1">
    <source>
        <dbReference type="Pfam" id="PF01593"/>
    </source>
</evidence>
<dbReference type="OMA" id="EAQAVDW"/>
<dbReference type="InterPro" id="IPR036188">
    <property type="entry name" value="FAD/NAD-bd_sf"/>
</dbReference>
<protein>
    <submittedName>
        <fullName evidence="2">Putative N1-acetylpolyamine oxidase</fullName>
    </submittedName>
</protein>
<proteinExistence type="predicted"/>
<feature type="domain" description="Amine oxidase" evidence="1">
    <location>
        <begin position="51"/>
        <end position="493"/>
    </location>
</feature>
<reference evidence="2" key="1">
    <citation type="submission" date="2016-03" db="EMBL/GenBank/DDBJ databases">
        <title>Draft genome sequence of Rosellinia necatrix.</title>
        <authorList>
            <person name="Kanematsu S."/>
        </authorList>
    </citation>
    <scope>NUCLEOTIDE SEQUENCE [LARGE SCALE GENOMIC DNA]</scope>
    <source>
        <strain evidence="2">W97</strain>
    </source>
</reference>
<dbReference type="GO" id="GO:0006598">
    <property type="term" value="P:polyamine catabolic process"/>
    <property type="evidence" value="ECO:0007669"/>
    <property type="project" value="TreeGrafter"/>
</dbReference>
<dbReference type="PANTHER" id="PTHR10742:SF313">
    <property type="entry name" value="AMINE OXIDASE"/>
    <property type="match status" value="1"/>
</dbReference>
<dbReference type="OrthoDB" id="7777654at2759"/>
<dbReference type="AlphaFoldDB" id="A0A1W2TKP6"/>
<dbReference type="GO" id="GO:0016491">
    <property type="term" value="F:oxidoreductase activity"/>
    <property type="evidence" value="ECO:0007669"/>
    <property type="project" value="InterPro"/>
</dbReference>
<dbReference type="InterPro" id="IPR002937">
    <property type="entry name" value="Amino_oxidase"/>
</dbReference>
<evidence type="ECO:0000313" key="2">
    <source>
        <dbReference type="EMBL" id="GAP88844.2"/>
    </source>
</evidence>
<dbReference type="SUPFAM" id="SSF54373">
    <property type="entry name" value="FAD-linked reductases, C-terminal domain"/>
    <property type="match status" value="1"/>
</dbReference>
<sequence>MRTSIQRVVAACCALGSAYQAAAVPVNDDKASPRAEAACRKTKVAILGAGVAGITAAQALVNASISDFIIVDRNDYVGGRVKHTEFGRKPDGDDGEHGTPYTVELGANWVQGLGTPGGPENPIWTLAKKHGLRNTYSNYSSILTYDERGAADFGTLFDDMDAAYATAEQDAGRVLTDNLQDTSMRAAFSVAGWKPKKDMHAQAVEWWYWDWETAYPPEQSGFLYGVTGYNLTFYQWSDENNFVVDQRGFNAFIIGEANEFLAENDPRLMLNTMVTSVAYGPRGVNVTFEDGGCIEAEHAIVTFSVGVLQNDIVDFQPQLPRWKREAIEQFQMGTYTKIFFQFNETFWDEGTQYFLYADDNARGYYPVWQSLSGPGFHEGSGIIFATVVGPQSYRVEEQADEVTKAEALAVLRAMFPDKDVPEPTAFAYPRWSTEPWAFGSYSNWPVGMTLERHQNLRANVGRRLWFAGEATSAQYFGFLQGAWFEGRDVATRIAGLLNGPGGGEEGTRCDDETTVGCGDMLAYKVLHGTTFLDEFNVQNGWPVSSFLDYGFEA</sequence>
<evidence type="ECO:0000313" key="3">
    <source>
        <dbReference type="Proteomes" id="UP000054516"/>
    </source>
</evidence>